<accession>A0A6N0HXS2</accession>
<evidence type="ECO:0000313" key="2">
    <source>
        <dbReference type="Proteomes" id="UP000509658"/>
    </source>
</evidence>
<gene>
    <name evidence="1" type="ORF">HUE57_13320</name>
</gene>
<dbReference type="RefSeq" id="WP_174673338.1">
    <property type="nucleotide sequence ID" value="NZ_CP054491.1"/>
</dbReference>
<reference evidence="1 2" key="1">
    <citation type="submission" date="2020-05" db="EMBL/GenBank/DDBJ databases">
        <title>Horizontal transmission and recombination maintain forever young bacterial symbiont genomes.</title>
        <authorList>
            <person name="Russell S.L."/>
            <person name="Pepper-Tunick E."/>
            <person name="Svedberg J."/>
            <person name="Byrne A."/>
            <person name="Ruelas Castillo J."/>
            <person name="Vollmers C."/>
            <person name="Beinart R.A."/>
            <person name="Corbett-Detig R."/>
        </authorList>
    </citation>
    <scope>NUCLEOTIDE SEQUENCE [LARGE SCALE GENOMIC DNA]</scope>
    <source>
        <strain evidence="1">Santa_Monica_outfall</strain>
    </source>
</reference>
<evidence type="ECO:0000313" key="1">
    <source>
        <dbReference type="EMBL" id="QKQ27159.1"/>
    </source>
</evidence>
<keyword evidence="2" id="KW-1185">Reference proteome</keyword>
<proteinExistence type="predicted"/>
<protein>
    <submittedName>
        <fullName evidence="1">Uncharacterized protein</fullName>
    </submittedName>
</protein>
<dbReference type="AlphaFoldDB" id="A0A6N0HXS2"/>
<name>A0A6N0HXS2_9GAMM</name>
<dbReference type="Proteomes" id="UP000509658">
    <property type="component" value="Chromosome"/>
</dbReference>
<organism evidence="1 2">
    <name type="scientific">Candidatus Reidiella endopervernicosa</name>
    <dbReference type="NCBI Taxonomy" id="2738883"/>
    <lineage>
        <taxon>Bacteria</taxon>
        <taxon>Pseudomonadati</taxon>
        <taxon>Pseudomonadota</taxon>
        <taxon>Gammaproteobacteria</taxon>
        <taxon>Candidatus Reidiella</taxon>
    </lineage>
</organism>
<sequence>MDSLSRIAKVRNLMRLANRGGDAANTELGMSVERADSGEREDIALGTVPNFYNGDSLELTIRNTRRSAQDVTVLFIGADYSIQTLFPTMVRSIA</sequence>
<dbReference type="KEGG" id="rev:HUE57_13320"/>
<dbReference type="EMBL" id="CP054491">
    <property type="protein sequence ID" value="QKQ27159.1"/>
    <property type="molecule type" value="Genomic_DNA"/>
</dbReference>